<dbReference type="Pfam" id="PF13614">
    <property type="entry name" value="AAA_31"/>
    <property type="match status" value="1"/>
</dbReference>
<keyword evidence="9" id="KW-0812">Transmembrane</keyword>
<keyword evidence="9" id="KW-0472">Membrane</keyword>
<comment type="similarity">
    <text evidence="1">Belongs to the CpsD/CapB family.</text>
</comment>
<keyword evidence="4" id="KW-0547">Nucleotide-binding</keyword>
<dbReference type="InterPro" id="IPR005702">
    <property type="entry name" value="Wzc-like_C"/>
</dbReference>
<evidence type="ECO:0000313" key="13">
    <source>
        <dbReference type="Proteomes" id="UP001056426"/>
    </source>
</evidence>
<proteinExistence type="inferred from homology"/>
<dbReference type="SUPFAM" id="SSF52540">
    <property type="entry name" value="P-loop containing nucleoside triphosphate hydrolases"/>
    <property type="match status" value="1"/>
</dbReference>
<evidence type="ECO:0000256" key="1">
    <source>
        <dbReference type="ARBA" id="ARBA00007316"/>
    </source>
</evidence>
<dbReference type="GO" id="GO:0004715">
    <property type="term" value="F:non-membrane spanning protein tyrosine kinase activity"/>
    <property type="evidence" value="ECO:0007669"/>
    <property type="project" value="UniProtKB-EC"/>
</dbReference>
<evidence type="ECO:0000256" key="6">
    <source>
        <dbReference type="ARBA" id="ARBA00022840"/>
    </source>
</evidence>
<keyword evidence="9" id="KW-1133">Transmembrane helix</keyword>
<dbReference type="PANTHER" id="PTHR32309:SF13">
    <property type="entry name" value="FERRIC ENTEROBACTIN TRANSPORT PROTEIN FEPE"/>
    <property type="match status" value="1"/>
</dbReference>
<feature type="domain" description="AAA" evidence="10">
    <location>
        <begin position="585"/>
        <end position="727"/>
    </location>
</feature>
<feature type="transmembrane region" description="Helical" evidence="9">
    <location>
        <begin position="25"/>
        <end position="44"/>
    </location>
</feature>
<dbReference type="AlphaFoldDB" id="A0A9J6ZS45"/>
<evidence type="ECO:0000259" key="11">
    <source>
        <dbReference type="Pfam" id="PF13807"/>
    </source>
</evidence>
<feature type="domain" description="Tyrosine-protein kinase G-rich" evidence="11">
    <location>
        <begin position="438"/>
        <end position="514"/>
    </location>
</feature>
<evidence type="ECO:0000259" key="10">
    <source>
        <dbReference type="Pfam" id="PF13614"/>
    </source>
</evidence>
<keyword evidence="7" id="KW-0829">Tyrosine-protein kinase</keyword>
<dbReference type="KEGG" id="alkq:M9189_04040"/>
<reference evidence="12" key="1">
    <citation type="submission" date="2022-05" db="EMBL/GenBank/DDBJ databases">
        <authorList>
            <person name="Sun X."/>
        </authorList>
    </citation>
    <scope>NUCLEOTIDE SEQUENCE</scope>
    <source>
        <strain evidence="12">Ai-910</strain>
    </source>
</reference>
<dbReference type="Proteomes" id="UP001056426">
    <property type="component" value="Chromosome"/>
</dbReference>
<keyword evidence="5" id="KW-0418">Kinase</keyword>
<dbReference type="InterPro" id="IPR025669">
    <property type="entry name" value="AAA_dom"/>
</dbReference>
<keyword evidence="3 12" id="KW-0808">Transferase</keyword>
<reference evidence="12" key="2">
    <citation type="submission" date="2022-06" db="EMBL/GenBank/DDBJ databases">
        <title>Xiashengella guii gen. nov. sp. nov., a bacterium isolated form anaerobic digestion tank.</title>
        <authorList>
            <person name="Huang H."/>
        </authorList>
    </citation>
    <scope>NUCLEOTIDE SEQUENCE</scope>
    <source>
        <strain evidence="12">Ai-910</strain>
    </source>
</reference>
<dbReference type="EMBL" id="CP098400">
    <property type="protein sequence ID" value="URW80519.1"/>
    <property type="molecule type" value="Genomic_DNA"/>
</dbReference>
<name>A0A9J6ZS45_9BACT</name>
<dbReference type="Pfam" id="PF13807">
    <property type="entry name" value="GNVR"/>
    <property type="match status" value="1"/>
</dbReference>
<evidence type="ECO:0000256" key="7">
    <source>
        <dbReference type="ARBA" id="ARBA00023137"/>
    </source>
</evidence>
<keyword evidence="13" id="KW-1185">Reference proteome</keyword>
<evidence type="ECO:0000256" key="3">
    <source>
        <dbReference type="ARBA" id="ARBA00022679"/>
    </source>
</evidence>
<dbReference type="RefSeq" id="WP_250724801.1">
    <property type="nucleotide sequence ID" value="NZ_CP098400.1"/>
</dbReference>
<evidence type="ECO:0000256" key="2">
    <source>
        <dbReference type="ARBA" id="ARBA00011903"/>
    </source>
</evidence>
<accession>A0A9J6ZS45</accession>
<keyword evidence="6" id="KW-0067">ATP-binding</keyword>
<dbReference type="InterPro" id="IPR027417">
    <property type="entry name" value="P-loop_NTPase"/>
</dbReference>
<comment type="catalytic activity">
    <reaction evidence="8">
        <text>L-tyrosyl-[protein] + ATP = O-phospho-L-tyrosyl-[protein] + ADP + H(+)</text>
        <dbReference type="Rhea" id="RHEA:10596"/>
        <dbReference type="Rhea" id="RHEA-COMP:10136"/>
        <dbReference type="Rhea" id="RHEA-COMP:20101"/>
        <dbReference type="ChEBI" id="CHEBI:15378"/>
        <dbReference type="ChEBI" id="CHEBI:30616"/>
        <dbReference type="ChEBI" id="CHEBI:46858"/>
        <dbReference type="ChEBI" id="CHEBI:61978"/>
        <dbReference type="ChEBI" id="CHEBI:456216"/>
        <dbReference type="EC" id="2.7.10.2"/>
    </reaction>
</comment>
<dbReference type="NCBIfam" id="TIGR01007">
    <property type="entry name" value="eps_fam"/>
    <property type="match status" value="1"/>
</dbReference>
<organism evidence="12 13">
    <name type="scientific">Xiashengella succiniciproducens</name>
    <dbReference type="NCBI Taxonomy" id="2949635"/>
    <lineage>
        <taxon>Bacteria</taxon>
        <taxon>Pseudomonadati</taxon>
        <taxon>Bacteroidota</taxon>
        <taxon>Bacteroidia</taxon>
        <taxon>Marinilabiliales</taxon>
        <taxon>Marinilabiliaceae</taxon>
        <taxon>Xiashengella</taxon>
    </lineage>
</organism>
<evidence type="ECO:0000256" key="4">
    <source>
        <dbReference type="ARBA" id="ARBA00022741"/>
    </source>
</evidence>
<dbReference type="GO" id="GO:0005886">
    <property type="term" value="C:plasma membrane"/>
    <property type="evidence" value="ECO:0007669"/>
    <property type="project" value="TreeGrafter"/>
</dbReference>
<evidence type="ECO:0000256" key="5">
    <source>
        <dbReference type="ARBA" id="ARBA00022777"/>
    </source>
</evidence>
<protein>
    <recommendedName>
        <fullName evidence="2">non-specific protein-tyrosine kinase</fullName>
        <ecNumber evidence="2">2.7.10.2</ecNumber>
    </recommendedName>
</protein>
<dbReference type="CDD" id="cd05387">
    <property type="entry name" value="BY-kinase"/>
    <property type="match status" value="1"/>
</dbReference>
<dbReference type="GO" id="GO:0005524">
    <property type="term" value="F:ATP binding"/>
    <property type="evidence" value="ECO:0007669"/>
    <property type="project" value="UniProtKB-KW"/>
</dbReference>
<dbReference type="PANTHER" id="PTHR32309">
    <property type="entry name" value="TYROSINE-PROTEIN KINASE"/>
    <property type="match status" value="1"/>
</dbReference>
<dbReference type="InterPro" id="IPR032807">
    <property type="entry name" value="GNVR"/>
</dbReference>
<evidence type="ECO:0000256" key="8">
    <source>
        <dbReference type="ARBA" id="ARBA00051245"/>
    </source>
</evidence>
<gene>
    <name evidence="12" type="ORF">M9189_04040</name>
</gene>
<dbReference type="EC" id="2.7.10.2" evidence="2"/>
<evidence type="ECO:0000313" key="12">
    <source>
        <dbReference type="EMBL" id="URW80519.1"/>
    </source>
</evidence>
<sequence>MKNLDIVENDKSFDLKKVFFRALRYWYIFPIFFIVAVAIALIAYKTTIPQYQISTQVMISEAKDGQTGPAGVSDKALPGIMLGGYSHVENQLIILTSRHQIEKTIRELDFEVSYYEKELLRYQEIYMASPFKVIIDSSEVVPRGKTFNLVFTSKDKFELELDGSGKKKEYKFFEKIIEPNFVFTIIPVEENLNKVNYWDKSYRFTINHISSLVSHFKGKIFLDQVGFSSSIVEISIHENNIAKGVDFLNKLAQNSVDYTLDKKNQIALNTIEFIEKQLIGVADSLGAAESILENFRSSNVVMDVSFQGQMIITQSKELEEQRAALMAKLDYYSYLSDYINQNRDLHEVVVPASMGIEDPILTGHIAQLSQLNSERSALLFNATTQNPNIARINASIENVKNNILESLRSVIAATNLSLNDINNRLVSLSQDIRKLPHTEQRLLNIERTRQMNNETYTFLLNKLTEAQLAKAANRPDNEIIEPAMVKTQVSPDLTKTILLIFVLGIFLPAIIIFVIVFTNDKVQDKEDITSIAQLPIIGEIPFERNKTAPVNIEPGQDYHGNTILAEAFRSVRTSLGYYANDKGTKVILITSTLPGEGKSFCALNLARSFARLNKRTLLAEYDMRRPSLATQAGIKVDGPGLSSYYTGEAKIEDIMMRDRENENLSVIFAGFIPPNPAELIAGEATARFMEEVSKKFDIVIIDTPPIGVVADALLLTSYADVNIITVRHNTTPKPVLRMNLMDEKVKNIPHLSVLLNGIPSQSREYNYKYSYGNGKYFADAK</sequence>
<feature type="transmembrane region" description="Helical" evidence="9">
    <location>
        <begin position="497"/>
        <end position="517"/>
    </location>
</feature>
<dbReference type="Gene3D" id="3.40.50.300">
    <property type="entry name" value="P-loop containing nucleotide triphosphate hydrolases"/>
    <property type="match status" value="1"/>
</dbReference>
<dbReference type="InterPro" id="IPR050445">
    <property type="entry name" value="Bact_polysacc_biosynth/exp"/>
</dbReference>
<evidence type="ECO:0000256" key="9">
    <source>
        <dbReference type="SAM" id="Phobius"/>
    </source>
</evidence>